<evidence type="ECO:0000313" key="1">
    <source>
        <dbReference type="EMBL" id="QPM74594.1"/>
    </source>
</evidence>
<organism evidence="1 2">
    <name type="scientific">Staphylococcus lloydii</name>
    <dbReference type="NCBI Taxonomy" id="2781774"/>
    <lineage>
        <taxon>Bacteria</taxon>
        <taxon>Bacillati</taxon>
        <taxon>Bacillota</taxon>
        <taxon>Bacilli</taxon>
        <taxon>Bacillales</taxon>
        <taxon>Staphylococcaceae</taxon>
        <taxon>Staphylococcus</taxon>
    </lineage>
</organism>
<proteinExistence type="predicted"/>
<evidence type="ECO:0000313" key="2">
    <source>
        <dbReference type="Proteomes" id="UP000594455"/>
    </source>
</evidence>
<evidence type="ECO:0008006" key="3">
    <source>
        <dbReference type="Google" id="ProtNLM"/>
    </source>
</evidence>
<dbReference type="Proteomes" id="UP000594455">
    <property type="component" value="Chromosome"/>
</dbReference>
<dbReference type="EMBL" id="CP064056">
    <property type="protein sequence ID" value="QPM74594.1"/>
    <property type="molecule type" value="Genomic_DNA"/>
</dbReference>
<keyword evidence="2" id="KW-1185">Reference proteome</keyword>
<dbReference type="AlphaFoldDB" id="A0A7T1AYR5"/>
<protein>
    <recommendedName>
        <fullName evidence="3">Phage head-tail adapter protein</fullName>
    </recommendedName>
</protein>
<accession>A0A7T1AYR5</accession>
<reference evidence="1 2" key="1">
    <citation type="submission" date="2020-10" db="EMBL/GenBank/DDBJ databases">
        <title>Closed genome sequences of Staphylococcus lloydii sp. nov. and Staphylococcus durrellii sp. nov. Isolated from Captive Fruit Bats (Pteropus livingstonii).</title>
        <authorList>
            <person name="Fountain K."/>
        </authorList>
    </citation>
    <scope>NUCLEOTIDE SEQUENCE [LARGE SCALE GENOMIC DNA]</scope>
    <source>
        <strain evidence="1 2">23_2_7_LY</strain>
    </source>
</reference>
<gene>
    <name evidence="1" type="ORF">ISP08_09625</name>
</gene>
<name>A0A7T1AYR5_9STAP</name>
<sequence length="121" mass="13985">MAQMNFKNRKVLSGDFRTPVSFFQYENQGPYPDDFEETNLFNCFAETYSPSVKDRELLGVSDSTSGLSMVIRDPYQTYTPTAKHVVKVDDFRLQKQLFDIKDVRLDTPERGFITLVLVEKA</sequence>
<dbReference type="KEGG" id="sllo:ISP08_09625"/>